<evidence type="ECO:0000313" key="2">
    <source>
        <dbReference type="Proteomes" id="UP000260823"/>
    </source>
</evidence>
<gene>
    <name evidence="1" type="ORF">DYU05_03190</name>
</gene>
<protein>
    <recommendedName>
        <fullName evidence="3">DUF1440 domain-containing protein</fullName>
    </recommendedName>
</protein>
<dbReference type="EMBL" id="QWDE01000001">
    <property type="protein sequence ID" value="RFZ84633.1"/>
    <property type="molecule type" value="Genomic_DNA"/>
</dbReference>
<sequence>MKLHENNALGELGSAIGKGLLAGLAATAAMTLSQTIEMKFTKREPSDATVTVAEDVTGAKPATDEDKQKLSQEIHWSYGTAWGVARGIIGLTGLKGWPATLVHFGAVWGTALVMLPKHDAAKPITEQEPKAIAIDALHHAVYAVTAGLVYDALDAGSRRERKLHKMARNLNKLVQRYRYVA</sequence>
<dbReference type="RefSeq" id="WP_117381535.1">
    <property type="nucleotide sequence ID" value="NZ_QWDE01000001.1"/>
</dbReference>
<reference evidence="1 2" key="1">
    <citation type="submission" date="2018-08" db="EMBL/GenBank/DDBJ databases">
        <title>Mucilaginibacter terrae sp. nov., isolated from manganese diggings.</title>
        <authorList>
            <person name="Huang Y."/>
            <person name="Zhou Z."/>
        </authorList>
    </citation>
    <scope>NUCLEOTIDE SEQUENCE [LARGE SCALE GENOMIC DNA]</scope>
    <source>
        <strain evidence="1 2">ZH6</strain>
    </source>
</reference>
<evidence type="ECO:0000313" key="1">
    <source>
        <dbReference type="EMBL" id="RFZ84633.1"/>
    </source>
</evidence>
<dbReference type="Proteomes" id="UP000260823">
    <property type="component" value="Unassembled WGS sequence"/>
</dbReference>
<organism evidence="1 2">
    <name type="scientific">Mucilaginibacter terrenus</name>
    <dbReference type="NCBI Taxonomy" id="2482727"/>
    <lineage>
        <taxon>Bacteria</taxon>
        <taxon>Pseudomonadati</taxon>
        <taxon>Bacteroidota</taxon>
        <taxon>Sphingobacteriia</taxon>
        <taxon>Sphingobacteriales</taxon>
        <taxon>Sphingobacteriaceae</taxon>
        <taxon>Mucilaginibacter</taxon>
    </lineage>
</organism>
<evidence type="ECO:0008006" key="3">
    <source>
        <dbReference type="Google" id="ProtNLM"/>
    </source>
</evidence>
<keyword evidence="2" id="KW-1185">Reference proteome</keyword>
<dbReference type="OrthoDB" id="669100at2"/>
<accession>A0A3E2NUE3</accession>
<name>A0A3E2NUE3_9SPHI</name>
<proteinExistence type="predicted"/>
<comment type="caution">
    <text evidence="1">The sequence shown here is derived from an EMBL/GenBank/DDBJ whole genome shotgun (WGS) entry which is preliminary data.</text>
</comment>
<dbReference type="AlphaFoldDB" id="A0A3E2NUE3"/>